<name>A0A6J4IFG6_9SPHI</name>
<gene>
    <name evidence="1" type="ORF">AVDCRST_MAG56-2025</name>
</gene>
<evidence type="ECO:0000313" key="1">
    <source>
        <dbReference type="EMBL" id="CAA9248780.1"/>
    </source>
</evidence>
<proteinExistence type="predicted"/>
<accession>A0A6J4IFG6</accession>
<organism evidence="1">
    <name type="scientific">uncultured Cytophagales bacterium</name>
    <dbReference type="NCBI Taxonomy" id="158755"/>
    <lineage>
        <taxon>Bacteria</taxon>
        <taxon>Pseudomonadati</taxon>
        <taxon>Bacteroidota</taxon>
        <taxon>Sphingobacteriia</taxon>
        <taxon>Sphingobacteriales</taxon>
        <taxon>environmental samples</taxon>
    </lineage>
</organism>
<sequence length="92" mass="10386">MEYRVEISHTTGKIIEEKGFAELEEARAYLAEVVRTTPLKRVLITLMHCPAPGEEYMLDVDFVEGVSLNPQYPPSIHSMTLQPAANRKSDQP</sequence>
<reference evidence="1" key="1">
    <citation type="submission" date="2020-02" db="EMBL/GenBank/DDBJ databases">
        <authorList>
            <person name="Meier V. D."/>
        </authorList>
    </citation>
    <scope>NUCLEOTIDE SEQUENCE</scope>
    <source>
        <strain evidence="1">AVDCRST_MAG56</strain>
    </source>
</reference>
<dbReference type="AlphaFoldDB" id="A0A6J4IFG6"/>
<protein>
    <submittedName>
        <fullName evidence="1">Uncharacterized protein</fullName>
    </submittedName>
</protein>
<dbReference type="EMBL" id="CADCTQ010000168">
    <property type="protein sequence ID" value="CAA9248780.1"/>
    <property type="molecule type" value="Genomic_DNA"/>
</dbReference>